<sequence>MGKSLTHDTYDTAAYNDMGESLTHDTYDTAAYNDVKMAINKRTEEERKKVEEEISIRGGFRRDWRTPMVSTE</sequence>
<gene>
    <name evidence="1" type="ORF">SVIM_LOCUS467706</name>
</gene>
<reference evidence="1" key="1">
    <citation type="submission" date="2019-03" db="EMBL/GenBank/DDBJ databases">
        <authorList>
            <person name="Mank J."/>
            <person name="Almeida P."/>
        </authorList>
    </citation>
    <scope>NUCLEOTIDE SEQUENCE</scope>
    <source>
        <strain evidence="1">78183</strain>
    </source>
</reference>
<protein>
    <submittedName>
        <fullName evidence="1">Uncharacterized protein</fullName>
    </submittedName>
</protein>
<dbReference type="AlphaFoldDB" id="A0A6N2NBT2"/>
<evidence type="ECO:0000313" key="1">
    <source>
        <dbReference type="EMBL" id="VFU62063.1"/>
    </source>
</evidence>
<accession>A0A6N2NBT2</accession>
<organism evidence="1">
    <name type="scientific">Salix viminalis</name>
    <name type="common">Common osier</name>
    <name type="synonym">Basket willow</name>
    <dbReference type="NCBI Taxonomy" id="40686"/>
    <lineage>
        <taxon>Eukaryota</taxon>
        <taxon>Viridiplantae</taxon>
        <taxon>Streptophyta</taxon>
        <taxon>Embryophyta</taxon>
        <taxon>Tracheophyta</taxon>
        <taxon>Spermatophyta</taxon>
        <taxon>Magnoliopsida</taxon>
        <taxon>eudicotyledons</taxon>
        <taxon>Gunneridae</taxon>
        <taxon>Pentapetalae</taxon>
        <taxon>rosids</taxon>
        <taxon>fabids</taxon>
        <taxon>Malpighiales</taxon>
        <taxon>Salicaceae</taxon>
        <taxon>Saliceae</taxon>
        <taxon>Salix</taxon>
    </lineage>
</organism>
<name>A0A6N2NBT2_SALVM</name>
<dbReference type="EMBL" id="CAADRP010002151">
    <property type="protein sequence ID" value="VFU62063.1"/>
    <property type="molecule type" value="Genomic_DNA"/>
</dbReference>
<proteinExistence type="predicted"/>